<keyword evidence="3" id="KW-0862">Zinc</keyword>
<dbReference type="RefSeq" id="WP_055465105.1">
    <property type="nucleotide sequence ID" value="NZ_JAKNPV010000018.1"/>
</dbReference>
<name>A0A0Q2MJS2_VIBFU</name>
<dbReference type="PANTHER" id="PTHR33337:SF40">
    <property type="entry name" value="CENP-V_GFA DOMAIN-CONTAINING PROTEIN-RELATED"/>
    <property type="match status" value="1"/>
</dbReference>
<dbReference type="GO" id="GO:0046872">
    <property type="term" value="F:metal ion binding"/>
    <property type="evidence" value="ECO:0007669"/>
    <property type="project" value="UniProtKB-KW"/>
</dbReference>
<feature type="domain" description="CENP-V/GFA" evidence="5">
    <location>
        <begin position="5"/>
        <end position="121"/>
    </location>
</feature>
<keyword evidence="7" id="KW-1185">Reference proteome</keyword>
<dbReference type="InterPro" id="IPR006913">
    <property type="entry name" value="CENP-V/GFA"/>
</dbReference>
<sequence length="136" mass="15246">MSHKISGGCCCGEVTFAVEDHFKHFYFCHCEQCRKMTGSAHASNLFTAPDNIRWLTGESMTQRYDHPHRSLTQVFCKKCGSGLPYVSSNGKFLIVPAGSLNEEPSKSPDARIFCSEQTEWHKAGLEAPRFAKFPEP</sequence>
<reference evidence="6 7" key="1">
    <citation type="submission" date="2015-08" db="EMBL/GenBank/DDBJ databases">
        <title>Antibacterial properties of a collection of Vibrionaceae strains.</title>
        <authorList>
            <person name="Giubergia S."/>
        </authorList>
    </citation>
    <scope>NUCLEOTIDE SEQUENCE [LARGE SCALE GENOMIC DNA]</scope>
    <source>
        <strain evidence="6 7">S0821</strain>
    </source>
</reference>
<evidence type="ECO:0000313" key="6">
    <source>
        <dbReference type="EMBL" id="KQH88089.1"/>
    </source>
</evidence>
<dbReference type="InterPro" id="IPR011057">
    <property type="entry name" value="Mss4-like_sf"/>
</dbReference>
<keyword evidence="4" id="KW-0456">Lyase</keyword>
<gene>
    <name evidence="6" type="ORF">AMR76_02035</name>
</gene>
<dbReference type="PROSITE" id="PS51891">
    <property type="entry name" value="CENP_V_GFA"/>
    <property type="match status" value="1"/>
</dbReference>
<dbReference type="InParanoid" id="A0A0Q2MJS2"/>
<evidence type="ECO:0000256" key="3">
    <source>
        <dbReference type="ARBA" id="ARBA00022833"/>
    </source>
</evidence>
<evidence type="ECO:0000256" key="2">
    <source>
        <dbReference type="ARBA" id="ARBA00022723"/>
    </source>
</evidence>
<dbReference type="SUPFAM" id="SSF51316">
    <property type="entry name" value="Mss4-like"/>
    <property type="match status" value="1"/>
</dbReference>
<dbReference type="Gene3D" id="3.90.1590.10">
    <property type="entry name" value="glutathione-dependent formaldehyde- activating enzyme (gfa)"/>
    <property type="match status" value="1"/>
</dbReference>
<evidence type="ECO:0000259" key="5">
    <source>
        <dbReference type="PROSITE" id="PS51891"/>
    </source>
</evidence>
<organism evidence="6 7">
    <name type="scientific">Vibrio furnissii</name>
    <dbReference type="NCBI Taxonomy" id="29494"/>
    <lineage>
        <taxon>Bacteria</taxon>
        <taxon>Pseudomonadati</taxon>
        <taxon>Pseudomonadota</taxon>
        <taxon>Gammaproteobacteria</taxon>
        <taxon>Vibrionales</taxon>
        <taxon>Vibrionaceae</taxon>
        <taxon>Vibrio</taxon>
    </lineage>
</organism>
<keyword evidence="2" id="KW-0479">Metal-binding</keyword>
<dbReference type="PANTHER" id="PTHR33337">
    <property type="entry name" value="GFA DOMAIN-CONTAINING PROTEIN"/>
    <property type="match status" value="1"/>
</dbReference>
<evidence type="ECO:0000313" key="7">
    <source>
        <dbReference type="Proteomes" id="UP000051221"/>
    </source>
</evidence>
<dbReference type="GO" id="GO:0016846">
    <property type="term" value="F:carbon-sulfur lyase activity"/>
    <property type="evidence" value="ECO:0007669"/>
    <property type="project" value="InterPro"/>
</dbReference>
<comment type="caution">
    <text evidence="6">The sequence shown here is derived from an EMBL/GenBank/DDBJ whole genome shotgun (WGS) entry which is preliminary data.</text>
</comment>
<comment type="similarity">
    <text evidence="1">Belongs to the Gfa family.</text>
</comment>
<dbReference type="Proteomes" id="UP000051221">
    <property type="component" value="Unassembled WGS sequence"/>
</dbReference>
<accession>A0A0Q2MJS2</accession>
<dbReference type="EMBL" id="LKHS01000001">
    <property type="protein sequence ID" value="KQH88089.1"/>
    <property type="molecule type" value="Genomic_DNA"/>
</dbReference>
<evidence type="ECO:0000256" key="1">
    <source>
        <dbReference type="ARBA" id="ARBA00005495"/>
    </source>
</evidence>
<dbReference type="AlphaFoldDB" id="A0A0Q2MJS2"/>
<proteinExistence type="inferred from homology"/>
<protein>
    <submittedName>
        <fullName evidence="6">Aldehyde-activating protein</fullName>
    </submittedName>
</protein>
<dbReference type="Pfam" id="PF04828">
    <property type="entry name" value="GFA"/>
    <property type="match status" value="1"/>
</dbReference>
<evidence type="ECO:0000256" key="4">
    <source>
        <dbReference type="ARBA" id="ARBA00023239"/>
    </source>
</evidence>